<evidence type="ECO:0000313" key="1">
    <source>
        <dbReference type="EMBL" id="KAH7109907.1"/>
    </source>
</evidence>
<sequence>MGYLEEAIHTARQAVESTPDDHPDRAGRLNNLGNKFESWYEWTGEMKGLEEASTYLLEAWACLNALPFHRVRAAALCLKLLATQHRVDEAIDLGTGILDLLPSVHTRALDRNDQQFVMSTFAGAASDLCAFFLSANRLSEALEYLEQGRAVIISQLLDDRTDVSLLRRDHSQLADQYQSLVDEMNTHIRQTTPDVVETLIRKRRQEAAAKLDMCLKEIRRVPGHERFILGQTVAKMQESVTEGSIVVINVTDFRSDAILISNNILTTITFPDLSASDARSWVSKDWSTKKKAEQRGKNNQFLDYLSWLWHACVKHILAEISATQKHPSEGLPQV</sequence>
<name>A0A9P9I7I9_9HYPO</name>
<proteinExistence type="predicted"/>
<gene>
    <name evidence="1" type="ORF">B0J13DRAFT_293914</name>
</gene>
<protein>
    <recommendedName>
        <fullName evidence="3">Tetratricopeptide repeat protein</fullName>
    </recommendedName>
</protein>
<dbReference type="Proteomes" id="UP000717696">
    <property type="component" value="Unassembled WGS sequence"/>
</dbReference>
<dbReference type="InterPro" id="IPR011990">
    <property type="entry name" value="TPR-like_helical_dom_sf"/>
</dbReference>
<evidence type="ECO:0000313" key="2">
    <source>
        <dbReference type="Proteomes" id="UP000717696"/>
    </source>
</evidence>
<dbReference type="Gene3D" id="1.25.40.10">
    <property type="entry name" value="Tetratricopeptide repeat domain"/>
    <property type="match status" value="1"/>
</dbReference>
<organism evidence="1 2">
    <name type="scientific">Dactylonectria estremocensis</name>
    <dbReference type="NCBI Taxonomy" id="1079267"/>
    <lineage>
        <taxon>Eukaryota</taxon>
        <taxon>Fungi</taxon>
        <taxon>Dikarya</taxon>
        <taxon>Ascomycota</taxon>
        <taxon>Pezizomycotina</taxon>
        <taxon>Sordariomycetes</taxon>
        <taxon>Hypocreomycetidae</taxon>
        <taxon>Hypocreales</taxon>
        <taxon>Nectriaceae</taxon>
        <taxon>Dactylonectria</taxon>
    </lineage>
</organism>
<keyword evidence="2" id="KW-1185">Reference proteome</keyword>
<reference evidence="1" key="1">
    <citation type="journal article" date="2021" name="Nat. Commun.">
        <title>Genetic determinants of endophytism in the Arabidopsis root mycobiome.</title>
        <authorList>
            <person name="Mesny F."/>
            <person name="Miyauchi S."/>
            <person name="Thiergart T."/>
            <person name="Pickel B."/>
            <person name="Atanasova L."/>
            <person name="Karlsson M."/>
            <person name="Huettel B."/>
            <person name="Barry K.W."/>
            <person name="Haridas S."/>
            <person name="Chen C."/>
            <person name="Bauer D."/>
            <person name="Andreopoulos W."/>
            <person name="Pangilinan J."/>
            <person name="LaButti K."/>
            <person name="Riley R."/>
            <person name="Lipzen A."/>
            <person name="Clum A."/>
            <person name="Drula E."/>
            <person name="Henrissat B."/>
            <person name="Kohler A."/>
            <person name="Grigoriev I.V."/>
            <person name="Martin F.M."/>
            <person name="Hacquard S."/>
        </authorList>
    </citation>
    <scope>NUCLEOTIDE SEQUENCE</scope>
    <source>
        <strain evidence="1">MPI-CAGE-AT-0021</strain>
    </source>
</reference>
<dbReference type="OrthoDB" id="9991317at2759"/>
<accession>A0A9P9I7I9</accession>
<dbReference type="EMBL" id="JAGMUU010000068">
    <property type="protein sequence ID" value="KAH7109907.1"/>
    <property type="molecule type" value="Genomic_DNA"/>
</dbReference>
<comment type="caution">
    <text evidence="1">The sequence shown here is derived from an EMBL/GenBank/DDBJ whole genome shotgun (WGS) entry which is preliminary data.</text>
</comment>
<evidence type="ECO:0008006" key="3">
    <source>
        <dbReference type="Google" id="ProtNLM"/>
    </source>
</evidence>
<dbReference type="AlphaFoldDB" id="A0A9P9I7I9"/>